<keyword evidence="3" id="KW-0808">Transferase</keyword>
<dbReference type="SMART" id="SM00220">
    <property type="entry name" value="S_TKc"/>
    <property type="match status" value="1"/>
</dbReference>
<name>A0A914Y6B3_9BILA</name>
<dbReference type="PROSITE" id="PS00108">
    <property type="entry name" value="PROTEIN_KINASE_ST"/>
    <property type="match status" value="1"/>
</dbReference>
<evidence type="ECO:0000313" key="15">
    <source>
        <dbReference type="WBParaSite" id="PSU_v2.g14793.t1"/>
    </source>
</evidence>
<feature type="domain" description="Protein kinase" evidence="13">
    <location>
        <begin position="84"/>
        <end position="376"/>
    </location>
</feature>
<organism evidence="14 15">
    <name type="scientific">Panagrolaimus superbus</name>
    <dbReference type="NCBI Taxonomy" id="310955"/>
    <lineage>
        <taxon>Eukaryota</taxon>
        <taxon>Metazoa</taxon>
        <taxon>Ecdysozoa</taxon>
        <taxon>Nematoda</taxon>
        <taxon>Chromadorea</taxon>
        <taxon>Rhabditida</taxon>
        <taxon>Tylenchina</taxon>
        <taxon>Panagrolaimomorpha</taxon>
        <taxon>Panagrolaimoidea</taxon>
        <taxon>Panagrolaimidae</taxon>
        <taxon>Panagrolaimus</taxon>
    </lineage>
</organism>
<feature type="compositionally biased region" description="Low complexity" evidence="12">
    <location>
        <begin position="426"/>
        <end position="446"/>
    </location>
</feature>
<evidence type="ECO:0000256" key="7">
    <source>
        <dbReference type="ARBA" id="ARBA00047811"/>
    </source>
</evidence>
<evidence type="ECO:0000256" key="10">
    <source>
        <dbReference type="PROSITE-ProRule" id="PRU10141"/>
    </source>
</evidence>
<dbReference type="Gene3D" id="3.30.200.20">
    <property type="entry name" value="Phosphorylase Kinase, domain 1"/>
    <property type="match status" value="1"/>
</dbReference>
<feature type="binding site" evidence="10">
    <location>
        <position position="113"/>
    </location>
    <ligand>
        <name>ATP</name>
        <dbReference type="ChEBI" id="CHEBI:30616"/>
    </ligand>
</feature>
<dbReference type="GO" id="GO:0004693">
    <property type="term" value="F:cyclin-dependent protein serine/threonine kinase activity"/>
    <property type="evidence" value="ECO:0007669"/>
    <property type="project" value="UniProtKB-EC"/>
</dbReference>
<dbReference type="InterPro" id="IPR017441">
    <property type="entry name" value="Protein_kinase_ATP_BS"/>
</dbReference>
<dbReference type="AlphaFoldDB" id="A0A914Y6B3"/>
<keyword evidence="2 11" id="KW-0723">Serine/threonine-protein kinase</keyword>
<protein>
    <submittedName>
        <fullName evidence="15">Protein kinase domain-containing protein</fullName>
    </submittedName>
</protein>
<evidence type="ECO:0000256" key="12">
    <source>
        <dbReference type="SAM" id="MobiDB-lite"/>
    </source>
</evidence>
<dbReference type="Gene3D" id="1.10.510.10">
    <property type="entry name" value="Transferase(Phosphotransferase) domain 1"/>
    <property type="match status" value="1"/>
</dbReference>
<evidence type="ECO:0000259" key="13">
    <source>
        <dbReference type="PROSITE" id="PS50011"/>
    </source>
</evidence>
<dbReference type="PANTHER" id="PTHR24056:SF546">
    <property type="entry name" value="CYCLIN-DEPENDENT KINASE 12"/>
    <property type="match status" value="1"/>
</dbReference>
<evidence type="ECO:0000256" key="4">
    <source>
        <dbReference type="ARBA" id="ARBA00022741"/>
    </source>
</evidence>
<sequence>MPQFYPPGAPPPFPTSMFPFTPPPPPPPPMPVEEEEAPGTSVVAIPVPIQSSKYLYMPERPKIRGKVALPKVADDWGHGRIKDYEILKAVGEGTYGKVFKAKHRSSGTLVALKKVRLENERDGFPITAVREIKILRQLDHENVVRLLDVAIEGPKHDPDGPLIDSFYLVFEYMAHDLHGLVDSKIVDFTHEQLSSMVKQLLLGLEHCHTKNFLHRDIKCSNILLNNKGQIKLADFGLARLYHKSIDRLYTNRVITLWYRPPELLLGLEKYGPAVDIWSIGCIIGELFLKRPIFTGQTEQNMLELIASICGTPSPENWPGVEKLPLWKNVTLKQHARVIKDYFRELPSIPLDLLDNLLSLDPSKRPTATEALNHPWLKRINIDRIPGPDLPADQDCHEMWSKKIRKSGLTFPTNTKDTIPSQPVPPYSNNGNGRSSSQSSYTRRQYP</sequence>
<dbReference type="CDD" id="cd07840">
    <property type="entry name" value="STKc_CDK9_like"/>
    <property type="match status" value="1"/>
</dbReference>
<feature type="region of interest" description="Disordered" evidence="12">
    <location>
        <begin position="406"/>
        <end position="446"/>
    </location>
</feature>
<comment type="catalytic activity">
    <reaction evidence="9">
        <text>[DNA-directed RNA polymerase] + ATP = phospho-[DNA-directed RNA polymerase] + ADP + H(+)</text>
        <dbReference type="Rhea" id="RHEA:10216"/>
        <dbReference type="Rhea" id="RHEA-COMP:11321"/>
        <dbReference type="Rhea" id="RHEA-COMP:11322"/>
        <dbReference type="ChEBI" id="CHEBI:15378"/>
        <dbReference type="ChEBI" id="CHEBI:30616"/>
        <dbReference type="ChEBI" id="CHEBI:43176"/>
        <dbReference type="ChEBI" id="CHEBI:68546"/>
        <dbReference type="ChEBI" id="CHEBI:456216"/>
        <dbReference type="EC" id="2.7.11.23"/>
    </reaction>
</comment>
<evidence type="ECO:0000256" key="2">
    <source>
        <dbReference type="ARBA" id="ARBA00022527"/>
    </source>
</evidence>
<dbReference type="FunFam" id="3.30.200.20:FF:000124">
    <property type="entry name" value="Cyclin-dependent kinase 4"/>
    <property type="match status" value="1"/>
</dbReference>
<evidence type="ECO:0000256" key="5">
    <source>
        <dbReference type="ARBA" id="ARBA00022777"/>
    </source>
</evidence>
<dbReference type="InterPro" id="IPR011009">
    <property type="entry name" value="Kinase-like_dom_sf"/>
</dbReference>
<dbReference type="InterPro" id="IPR008271">
    <property type="entry name" value="Ser/Thr_kinase_AS"/>
</dbReference>
<evidence type="ECO:0000256" key="3">
    <source>
        <dbReference type="ARBA" id="ARBA00022679"/>
    </source>
</evidence>
<evidence type="ECO:0000256" key="8">
    <source>
        <dbReference type="ARBA" id="ARBA00048367"/>
    </source>
</evidence>
<dbReference type="PROSITE" id="PS50011">
    <property type="entry name" value="PROTEIN_KINASE_DOM"/>
    <property type="match status" value="1"/>
</dbReference>
<dbReference type="GO" id="GO:0008024">
    <property type="term" value="C:cyclin/CDK positive transcription elongation factor complex"/>
    <property type="evidence" value="ECO:0007669"/>
    <property type="project" value="TreeGrafter"/>
</dbReference>
<feature type="compositionally biased region" description="Polar residues" evidence="12">
    <location>
        <begin position="409"/>
        <end position="420"/>
    </location>
</feature>
<dbReference type="GO" id="GO:0005524">
    <property type="term" value="F:ATP binding"/>
    <property type="evidence" value="ECO:0007669"/>
    <property type="project" value="UniProtKB-UniRule"/>
</dbReference>
<dbReference type="InterPro" id="IPR000719">
    <property type="entry name" value="Prot_kinase_dom"/>
</dbReference>
<reference evidence="15" key="1">
    <citation type="submission" date="2022-11" db="UniProtKB">
        <authorList>
            <consortium name="WormBaseParasite"/>
        </authorList>
    </citation>
    <scope>IDENTIFICATION</scope>
</reference>
<comment type="catalytic activity">
    <reaction evidence="8">
        <text>L-seryl-[protein] + ATP = O-phospho-L-seryl-[protein] + ADP + H(+)</text>
        <dbReference type="Rhea" id="RHEA:17989"/>
        <dbReference type="Rhea" id="RHEA-COMP:9863"/>
        <dbReference type="Rhea" id="RHEA-COMP:11604"/>
        <dbReference type="ChEBI" id="CHEBI:15378"/>
        <dbReference type="ChEBI" id="CHEBI:29999"/>
        <dbReference type="ChEBI" id="CHEBI:30616"/>
        <dbReference type="ChEBI" id="CHEBI:83421"/>
        <dbReference type="ChEBI" id="CHEBI:456216"/>
        <dbReference type="EC" id="2.7.11.22"/>
    </reaction>
</comment>
<dbReference type="Proteomes" id="UP000887577">
    <property type="component" value="Unplaced"/>
</dbReference>
<dbReference type="GO" id="GO:0032968">
    <property type="term" value="P:positive regulation of transcription elongation by RNA polymerase II"/>
    <property type="evidence" value="ECO:0007669"/>
    <property type="project" value="TreeGrafter"/>
</dbReference>
<dbReference type="SUPFAM" id="SSF56112">
    <property type="entry name" value="Protein kinase-like (PK-like)"/>
    <property type="match status" value="1"/>
</dbReference>
<evidence type="ECO:0000313" key="14">
    <source>
        <dbReference type="Proteomes" id="UP000887577"/>
    </source>
</evidence>
<accession>A0A914Y6B3</accession>
<dbReference type="FunFam" id="1.10.510.10:FF:000415">
    <property type="entry name" value="CMGC/CDK/CRK7 protein kinase, variant"/>
    <property type="match status" value="1"/>
</dbReference>
<keyword evidence="6 10" id="KW-0067">ATP-binding</keyword>
<feature type="region of interest" description="Disordered" evidence="12">
    <location>
        <begin position="1"/>
        <end position="35"/>
    </location>
</feature>
<evidence type="ECO:0000256" key="1">
    <source>
        <dbReference type="ARBA" id="ARBA00006485"/>
    </source>
</evidence>
<proteinExistence type="inferred from homology"/>
<comment type="catalytic activity">
    <reaction evidence="7">
        <text>L-threonyl-[protein] + ATP = O-phospho-L-threonyl-[protein] + ADP + H(+)</text>
        <dbReference type="Rhea" id="RHEA:46608"/>
        <dbReference type="Rhea" id="RHEA-COMP:11060"/>
        <dbReference type="Rhea" id="RHEA-COMP:11605"/>
        <dbReference type="ChEBI" id="CHEBI:15378"/>
        <dbReference type="ChEBI" id="CHEBI:30013"/>
        <dbReference type="ChEBI" id="CHEBI:30616"/>
        <dbReference type="ChEBI" id="CHEBI:61977"/>
        <dbReference type="ChEBI" id="CHEBI:456216"/>
        <dbReference type="EC" id="2.7.11.22"/>
    </reaction>
</comment>
<evidence type="ECO:0000256" key="6">
    <source>
        <dbReference type="ARBA" id="ARBA00022840"/>
    </source>
</evidence>
<feature type="compositionally biased region" description="Pro residues" evidence="12">
    <location>
        <begin position="1"/>
        <end position="31"/>
    </location>
</feature>
<dbReference type="GO" id="GO:0030332">
    <property type="term" value="F:cyclin binding"/>
    <property type="evidence" value="ECO:0007669"/>
    <property type="project" value="TreeGrafter"/>
</dbReference>
<dbReference type="GO" id="GO:0008353">
    <property type="term" value="F:RNA polymerase II CTD heptapeptide repeat kinase activity"/>
    <property type="evidence" value="ECO:0007669"/>
    <property type="project" value="UniProtKB-EC"/>
</dbReference>
<keyword evidence="14" id="KW-1185">Reference proteome</keyword>
<dbReference type="WBParaSite" id="PSU_v2.g14793.t1">
    <property type="protein sequence ID" value="PSU_v2.g14793.t1"/>
    <property type="gene ID" value="PSU_v2.g14793"/>
</dbReference>
<dbReference type="Pfam" id="PF00069">
    <property type="entry name" value="Pkinase"/>
    <property type="match status" value="1"/>
</dbReference>
<keyword evidence="4 10" id="KW-0547">Nucleotide-binding</keyword>
<comment type="similarity">
    <text evidence="1">Belongs to the protein kinase superfamily. CMGC Ser/Thr protein kinase family. CDC2/CDKX subfamily.</text>
</comment>
<dbReference type="PANTHER" id="PTHR24056">
    <property type="entry name" value="CELL DIVISION PROTEIN KINASE"/>
    <property type="match status" value="1"/>
</dbReference>
<dbReference type="InterPro" id="IPR050108">
    <property type="entry name" value="CDK"/>
</dbReference>
<evidence type="ECO:0000256" key="11">
    <source>
        <dbReference type="RuleBase" id="RU000304"/>
    </source>
</evidence>
<evidence type="ECO:0000256" key="9">
    <source>
        <dbReference type="ARBA" id="ARBA00049280"/>
    </source>
</evidence>
<dbReference type="PROSITE" id="PS00107">
    <property type="entry name" value="PROTEIN_KINASE_ATP"/>
    <property type="match status" value="1"/>
</dbReference>
<keyword evidence="5" id="KW-0418">Kinase</keyword>